<feature type="region of interest" description="Disordered" evidence="11">
    <location>
        <begin position="1"/>
        <end position="20"/>
    </location>
</feature>
<dbReference type="PANTHER" id="PTHR24340:SF106">
    <property type="entry name" value="HOMEOBOX PROTEIN PNX"/>
    <property type="match status" value="1"/>
</dbReference>
<dbReference type="GO" id="GO:0005634">
    <property type="term" value="C:nucleus"/>
    <property type="evidence" value="ECO:0007669"/>
    <property type="project" value="UniProtKB-SubCell"/>
</dbReference>
<evidence type="ECO:0000256" key="4">
    <source>
        <dbReference type="ARBA" id="ARBA00023015"/>
    </source>
</evidence>
<evidence type="ECO:0000256" key="1">
    <source>
        <dbReference type="ARBA" id="ARBA00003263"/>
    </source>
</evidence>
<reference evidence="13" key="1">
    <citation type="submission" date="2023-08" db="EMBL/GenBank/DDBJ databases">
        <authorList>
            <person name="Alioto T."/>
            <person name="Alioto T."/>
            <person name="Gomez Garrido J."/>
        </authorList>
    </citation>
    <scope>NUCLEOTIDE SEQUENCE</scope>
</reference>
<protein>
    <submittedName>
        <fullName evidence="13">Homeobox protein pnx</fullName>
    </submittedName>
</protein>
<dbReference type="Pfam" id="PF00046">
    <property type="entry name" value="Homeodomain"/>
    <property type="match status" value="1"/>
</dbReference>
<keyword evidence="6 9" id="KW-0371">Homeobox</keyword>
<evidence type="ECO:0000256" key="6">
    <source>
        <dbReference type="ARBA" id="ARBA00023155"/>
    </source>
</evidence>
<dbReference type="InterPro" id="IPR020479">
    <property type="entry name" value="HD_metazoa"/>
</dbReference>
<evidence type="ECO:0000259" key="12">
    <source>
        <dbReference type="PROSITE" id="PS50071"/>
    </source>
</evidence>
<dbReference type="SMART" id="SM00389">
    <property type="entry name" value="HOX"/>
    <property type="match status" value="1"/>
</dbReference>
<dbReference type="InterPro" id="IPR009057">
    <property type="entry name" value="Homeodomain-like_sf"/>
</dbReference>
<dbReference type="GO" id="GO:0030154">
    <property type="term" value="P:cell differentiation"/>
    <property type="evidence" value="ECO:0007669"/>
    <property type="project" value="TreeGrafter"/>
</dbReference>
<dbReference type="CDD" id="cd00086">
    <property type="entry name" value="homeodomain"/>
    <property type="match status" value="1"/>
</dbReference>
<evidence type="ECO:0000313" key="13">
    <source>
        <dbReference type="EMBL" id="CAJ1069950.1"/>
    </source>
</evidence>
<dbReference type="GO" id="GO:0000981">
    <property type="term" value="F:DNA-binding transcription factor activity, RNA polymerase II-specific"/>
    <property type="evidence" value="ECO:0007669"/>
    <property type="project" value="InterPro"/>
</dbReference>
<keyword evidence="8 9" id="KW-0539">Nucleus</keyword>
<keyword evidence="5 9" id="KW-0238">DNA-binding</keyword>
<dbReference type="AlphaFoldDB" id="A0AAV1G8W4"/>
<evidence type="ECO:0000256" key="2">
    <source>
        <dbReference type="ARBA" id="ARBA00004123"/>
    </source>
</evidence>
<comment type="function">
    <text evidence="1">Sequence-specific transcription factor which is part of a developmental regulatory system that provides cells with specific positional identities on the anterior-posterior axis.</text>
</comment>
<accession>A0AAV1G8W4</accession>
<dbReference type="Gene3D" id="1.10.10.60">
    <property type="entry name" value="Homeodomain-like"/>
    <property type="match status" value="1"/>
</dbReference>
<keyword evidence="14" id="KW-1185">Reference proteome</keyword>
<evidence type="ECO:0000256" key="7">
    <source>
        <dbReference type="ARBA" id="ARBA00023163"/>
    </source>
</evidence>
<proteinExistence type="predicted"/>
<evidence type="ECO:0000256" key="9">
    <source>
        <dbReference type="PROSITE-ProRule" id="PRU00108"/>
    </source>
</evidence>
<organism evidence="13 14">
    <name type="scientific">Xyrichtys novacula</name>
    <name type="common">Pearly razorfish</name>
    <name type="synonym">Hemipteronotus novacula</name>
    <dbReference type="NCBI Taxonomy" id="13765"/>
    <lineage>
        <taxon>Eukaryota</taxon>
        <taxon>Metazoa</taxon>
        <taxon>Chordata</taxon>
        <taxon>Craniata</taxon>
        <taxon>Vertebrata</taxon>
        <taxon>Euteleostomi</taxon>
        <taxon>Actinopterygii</taxon>
        <taxon>Neopterygii</taxon>
        <taxon>Teleostei</taxon>
        <taxon>Neoteleostei</taxon>
        <taxon>Acanthomorphata</taxon>
        <taxon>Eupercaria</taxon>
        <taxon>Labriformes</taxon>
        <taxon>Labridae</taxon>
        <taxon>Xyrichtys</taxon>
    </lineage>
</organism>
<dbReference type="InterPro" id="IPR017970">
    <property type="entry name" value="Homeobox_CS"/>
</dbReference>
<gene>
    <name evidence="13" type="ORF">XNOV1_A039367</name>
</gene>
<dbReference type="InterPro" id="IPR050394">
    <property type="entry name" value="Homeobox_NK-like"/>
</dbReference>
<dbReference type="GO" id="GO:0000978">
    <property type="term" value="F:RNA polymerase II cis-regulatory region sequence-specific DNA binding"/>
    <property type="evidence" value="ECO:0007669"/>
    <property type="project" value="TreeGrafter"/>
</dbReference>
<dbReference type="PRINTS" id="PR00024">
    <property type="entry name" value="HOMEOBOX"/>
</dbReference>
<keyword evidence="4" id="KW-0805">Transcription regulation</keyword>
<feature type="DNA-binding region" description="Homeobox" evidence="9">
    <location>
        <begin position="87"/>
        <end position="146"/>
    </location>
</feature>
<comment type="subcellular location">
    <subcellularLocation>
        <location evidence="2 9 10">Nucleus</location>
    </subcellularLocation>
</comment>
<dbReference type="PROSITE" id="PS00027">
    <property type="entry name" value="HOMEOBOX_1"/>
    <property type="match status" value="1"/>
</dbReference>
<keyword evidence="7" id="KW-0804">Transcription</keyword>
<dbReference type="EMBL" id="OY660876">
    <property type="protein sequence ID" value="CAJ1069950.1"/>
    <property type="molecule type" value="Genomic_DNA"/>
</dbReference>
<evidence type="ECO:0000256" key="10">
    <source>
        <dbReference type="RuleBase" id="RU000682"/>
    </source>
</evidence>
<dbReference type="PROSITE" id="PS50071">
    <property type="entry name" value="HOMEOBOX_2"/>
    <property type="match status" value="1"/>
</dbReference>
<keyword evidence="3" id="KW-0217">Developmental protein</keyword>
<feature type="compositionally biased region" description="Acidic residues" evidence="11">
    <location>
        <begin position="62"/>
        <end position="74"/>
    </location>
</feature>
<dbReference type="InterPro" id="IPR001356">
    <property type="entry name" value="HD"/>
</dbReference>
<feature type="region of interest" description="Disordered" evidence="11">
    <location>
        <begin position="33"/>
        <end position="82"/>
    </location>
</feature>
<evidence type="ECO:0000256" key="3">
    <source>
        <dbReference type="ARBA" id="ARBA00022473"/>
    </source>
</evidence>
<evidence type="ECO:0000256" key="11">
    <source>
        <dbReference type="SAM" id="MobiDB-lite"/>
    </source>
</evidence>
<evidence type="ECO:0000256" key="8">
    <source>
        <dbReference type="ARBA" id="ARBA00023242"/>
    </source>
</evidence>
<evidence type="ECO:0000313" key="14">
    <source>
        <dbReference type="Proteomes" id="UP001178508"/>
    </source>
</evidence>
<evidence type="ECO:0000256" key="5">
    <source>
        <dbReference type="ARBA" id="ARBA00023125"/>
    </source>
</evidence>
<feature type="domain" description="Homeobox" evidence="12">
    <location>
        <begin position="85"/>
        <end position="145"/>
    </location>
</feature>
<dbReference type="Proteomes" id="UP001178508">
    <property type="component" value="Chromosome 13"/>
</dbReference>
<dbReference type="SUPFAM" id="SSF46689">
    <property type="entry name" value="Homeodomain-like"/>
    <property type="match status" value="1"/>
</dbReference>
<dbReference type="PANTHER" id="PTHR24340">
    <property type="entry name" value="HOMEOBOX PROTEIN NKX"/>
    <property type="match status" value="1"/>
</dbReference>
<sequence>MQPADKRAQTHRTPFSVDDILDPAKFTRRRVCAEEAEATGDFPPGVEAKEQQPPPAAGLSSPEEEDEEEEEEEVQYSVKRQKPKSKRRRIRTAFTLQQLRVLEGSFHRCHYLSVLERHSIASSLRLSETQVKIWFQNRRTKWKKERQQQGVETEEDYGFTSSSSYSSPPPPLCSSLSFSPLFTTPVHVFPPLLPYHRYYL</sequence>
<name>A0AAV1G8W4_XYRNO</name>